<feature type="transmembrane region" description="Helical" evidence="2">
    <location>
        <begin position="392"/>
        <end position="415"/>
    </location>
</feature>
<accession>A0A1H6PY20</accession>
<feature type="domain" description="Protein YTP1-like C-terminal" evidence="4">
    <location>
        <begin position="169"/>
        <end position="412"/>
    </location>
</feature>
<dbReference type="Pfam" id="PF10348">
    <property type="entry name" value="DUF2427"/>
    <property type="match status" value="1"/>
</dbReference>
<dbReference type="InterPro" id="IPR018827">
    <property type="entry name" value="YTP1_C"/>
</dbReference>
<sequence>MHHFVRDEGHHHHGNTLPEYEEGNHDIPEGQYTSNESVGAAMWTYVLVTMLAFGIMFPIGLIMGLARHRYFIPMQIVAAATAVVGMVFGLTHGGRRYSPNNIALIWGWCLMVLAGIQVFFAVFLQIPLRTREGELEENSVLRRYPFFYRVRNVLSKCLLVLACFLPIASWVQFGFIFITMFGWCHEDHLGQCLAHGIMGSSFIAYGCILTIMLLLGEAWLQRRNVSQEFYDSTIIMLWGIVNTFTEHRWGQPWSHGDYQHTSMGIIWWCAGLVGILLSRKRWVAGSPPMRNHIPSIVLMFTGYAMSEHAQHLEVSTKVHAFFGWALILAGLTRIIEISFVLKDGPSKLAVAKAWQFLPPFLLVESGICFMGATEEQMAYLNDAGIDHSSYLLTLSSAAFLVYFLFLSLIMLYKYLSGTQLTSRDSHRGQHVPLATEEEELGLNDEEADKFEIDDEEDPSEGSSSGRRDDGFELSLLRGK</sequence>
<dbReference type="PANTHER" id="PTHR31685:SF2">
    <property type="entry name" value="PROTEIN YTP1"/>
    <property type="match status" value="1"/>
</dbReference>
<feature type="transmembrane region" description="Helical" evidence="2">
    <location>
        <begin position="42"/>
        <end position="63"/>
    </location>
</feature>
<keyword evidence="2" id="KW-1133">Transmembrane helix</keyword>
<feature type="transmembrane region" description="Helical" evidence="2">
    <location>
        <begin position="318"/>
        <end position="341"/>
    </location>
</feature>
<evidence type="ECO:0000313" key="7">
    <source>
        <dbReference type="Proteomes" id="UP000182444"/>
    </source>
</evidence>
<feature type="transmembrane region" description="Helical" evidence="2">
    <location>
        <begin position="158"/>
        <end position="181"/>
    </location>
</feature>
<dbReference type="KEGG" id="yli:2908645"/>
<dbReference type="InterPro" id="IPR018825">
    <property type="entry name" value="DUF2427"/>
</dbReference>
<protein>
    <submittedName>
        <fullName evidence="5">Uncharacterized protein</fullName>
    </submittedName>
</protein>
<keyword evidence="2" id="KW-0812">Transmembrane</keyword>
<feature type="domain" description="DUF2427" evidence="3">
    <location>
        <begin position="26"/>
        <end position="126"/>
    </location>
</feature>
<feature type="transmembrane region" description="Helical" evidence="2">
    <location>
        <begin position="102"/>
        <end position="124"/>
    </location>
</feature>
<dbReference type="GeneID" id="2908645"/>
<dbReference type="VEuPathDB" id="FungiDB:YALI1_F23616g"/>
<feature type="compositionally biased region" description="Basic and acidic residues" evidence="1">
    <location>
        <begin position="1"/>
        <end position="10"/>
    </location>
</feature>
<dbReference type="OMA" id="MFMGATE"/>
<feature type="region of interest" description="Disordered" evidence="1">
    <location>
        <begin position="1"/>
        <end position="28"/>
    </location>
</feature>
<dbReference type="RefSeq" id="XP_505552.1">
    <property type="nucleotide sequence ID" value="XM_505552.1"/>
</dbReference>
<evidence type="ECO:0000259" key="3">
    <source>
        <dbReference type="Pfam" id="PF10348"/>
    </source>
</evidence>
<dbReference type="AlphaFoldDB" id="A0A1H6PY20"/>
<dbReference type="Proteomes" id="UP000256601">
    <property type="component" value="Unassembled WGS sequence"/>
</dbReference>
<dbReference type="eggNOG" id="ENOG502QRB1">
    <property type="taxonomic scope" value="Eukaryota"/>
</dbReference>
<proteinExistence type="predicted"/>
<dbReference type="OrthoDB" id="4137487at2759"/>
<keyword evidence="2" id="KW-0472">Membrane</keyword>
<dbReference type="EMBL" id="KZ858989">
    <property type="protein sequence ID" value="RDW25989.1"/>
    <property type="molecule type" value="Genomic_DNA"/>
</dbReference>
<feature type="region of interest" description="Disordered" evidence="1">
    <location>
        <begin position="422"/>
        <end position="479"/>
    </location>
</feature>
<dbReference type="Pfam" id="PF10355">
    <property type="entry name" value="Ytp1"/>
    <property type="match status" value="1"/>
</dbReference>
<dbReference type="PANTHER" id="PTHR31685">
    <property type="entry name" value="INTEGRAL MEMBRANE PROTEIN (AFU_ORTHOLOGUE AFUA_6G12730)-RELATED"/>
    <property type="match status" value="1"/>
</dbReference>
<gene>
    <name evidence="6" type="ORF">B0I71DRAFT_36010</name>
    <name evidence="5" type="ORF">YALI1_F23616g</name>
</gene>
<organism evidence="5 7">
    <name type="scientific">Yarrowia lipolytica</name>
    <name type="common">Candida lipolytica</name>
    <dbReference type="NCBI Taxonomy" id="4952"/>
    <lineage>
        <taxon>Eukaryota</taxon>
        <taxon>Fungi</taxon>
        <taxon>Dikarya</taxon>
        <taxon>Ascomycota</taxon>
        <taxon>Saccharomycotina</taxon>
        <taxon>Dipodascomycetes</taxon>
        <taxon>Dipodascales</taxon>
        <taxon>Dipodascales incertae sedis</taxon>
        <taxon>Yarrowia</taxon>
    </lineage>
</organism>
<feature type="compositionally biased region" description="Acidic residues" evidence="1">
    <location>
        <begin position="435"/>
        <end position="459"/>
    </location>
</feature>
<feature type="transmembrane region" description="Helical" evidence="2">
    <location>
        <begin position="70"/>
        <end position="90"/>
    </location>
</feature>
<dbReference type="Proteomes" id="UP000182444">
    <property type="component" value="Chromosome 1F"/>
</dbReference>
<evidence type="ECO:0000259" key="4">
    <source>
        <dbReference type="Pfam" id="PF10355"/>
    </source>
</evidence>
<evidence type="ECO:0000313" key="6">
    <source>
        <dbReference type="EMBL" id="RDW25989.1"/>
    </source>
</evidence>
<reference evidence="6 8" key="2">
    <citation type="submission" date="2018-07" db="EMBL/GenBank/DDBJ databases">
        <title>Draft Genome Assemblies for Five Robust Yarrowia lipolytica Strains Exhibiting High Lipid Production and Pentose Sugar Utilization and Sugar Alcohol Secretion from Undetoxified Lignocellulosic Biomass Hydrolysates.</title>
        <authorList>
            <consortium name="DOE Joint Genome Institute"/>
            <person name="Walker C."/>
            <person name="Ryu S."/>
            <person name="Na H."/>
            <person name="Zane M."/>
            <person name="LaButti K."/>
            <person name="Lipzen A."/>
            <person name="Haridas S."/>
            <person name="Barry K."/>
            <person name="Grigoriev I.V."/>
            <person name="Quarterman J."/>
            <person name="Slininger P."/>
            <person name="Dien B."/>
            <person name="Trinh C.T."/>
        </authorList>
    </citation>
    <scope>NUCLEOTIDE SEQUENCE [LARGE SCALE GENOMIC DNA]</scope>
    <source>
        <strain evidence="6 8">YB392</strain>
    </source>
</reference>
<evidence type="ECO:0000256" key="2">
    <source>
        <dbReference type="SAM" id="Phobius"/>
    </source>
</evidence>
<reference evidence="5 7" key="1">
    <citation type="journal article" date="2016" name="PLoS ONE">
        <title>Sequence Assembly of Yarrowia lipolytica Strain W29/CLIB89 Shows Transposable Element Diversity.</title>
        <authorList>
            <person name="Magnan C."/>
            <person name="Yu J."/>
            <person name="Chang I."/>
            <person name="Jahn E."/>
            <person name="Kanomata Y."/>
            <person name="Wu J."/>
            <person name="Zeller M."/>
            <person name="Oakes M."/>
            <person name="Baldi P."/>
            <person name="Sandmeyer S."/>
        </authorList>
    </citation>
    <scope>NUCLEOTIDE SEQUENCE [LARGE SCALE GENOMIC DNA]</scope>
    <source>
        <strain evidence="5">CLIB89</strain>
        <strain evidence="7">CLIB89(W29)</strain>
    </source>
</reference>
<dbReference type="EMBL" id="CP017558">
    <property type="protein sequence ID" value="AOW07333.1"/>
    <property type="molecule type" value="Genomic_DNA"/>
</dbReference>
<feature type="transmembrane region" description="Helical" evidence="2">
    <location>
        <begin position="193"/>
        <end position="216"/>
    </location>
</feature>
<evidence type="ECO:0000313" key="5">
    <source>
        <dbReference type="EMBL" id="AOW07333.1"/>
    </source>
</evidence>
<dbReference type="VEuPathDB" id="FungiDB:YALI0_F17798g"/>
<evidence type="ECO:0000313" key="8">
    <source>
        <dbReference type="Proteomes" id="UP000256601"/>
    </source>
</evidence>
<name>A0A1H6PY20_YARLL</name>
<evidence type="ECO:0000256" key="1">
    <source>
        <dbReference type="SAM" id="MobiDB-lite"/>
    </source>
</evidence>